<organism evidence="1 2">
    <name type="scientific">Pristionchus mayeri</name>
    <dbReference type="NCBI Taxonomy" id="1317129"/>
    <lineage>
        <taxon>Eukaryota</taxon>
        <taxon>Metazoa</taxon>
        <taxon>Ecdysozoa</taxon>
        <taxon>Nematoda</taxon>
        <taxon>Chromadorea</taxon>
        <taxon>Rhabditida</taxon>
        <taxon>Rhabditina</taxon>
        <taxon>Diplogasteromorpha</taxon>
        <taxon>Diplogasteroidea</taxon>
        <taxon>Neodiplogasteridae</taxon>
        <taxon>Pristionchus</taxon>
    </lineage>
</organism>
<proteinExistence type="predicted"/>
<dbReference type="Proteomes" id="UP001328107">
    <property type="component" value="Unassembled WGS sequence"/>
</dbReference>
<comment type="caution">
    <text evidence="1">The sequence shown here is derived from an EMBL/GenBank/DDBJ whole genome shotgun (WGS) entry which is preliminary data.</text>
</comment>
<name>A0AAN5CBH1_9BILA</name>
<dbReference type="AlphaFoldDB" id="A0AAN5CBH1"/>
<sequence>PLFKNDQPDEIKAKLEELKDEPVDEFPDIKQEEPMADIYCPSTGNSRPIDAIILPSSENTLNIRECQVKDHAIRKVVTERPILWNISSIGSDKVLFI</sequence>
<feature type="non-terminal residue" evidence="1">
    <location>
        <position position="1"/>
    </location>
</feature>
<dbReference type="EMBL" id="BTRK01000002">
    <property type="protein sequence ID" value="GMR38105.1"/>
    <property type="molecule type" value="Genomic_DNA"/>
</dbReference>
<reference evidence="2" key="1">
    <citation type="submission" date="2022-10" db="EMBL/GenBank/DDBJ databases">
        <title>Genome assembly of Pristionchus species.</title>
        <authorList>
            <person name="Yoshida K."/>
            <person name="Sommer R.J."/>
        </authorList>
    </citation>
    <scope>NUCLEOTIDE SEQUENCE [LARGE SCALE GENOMIC DNA]</scope>
    <source>
        <strain evidence="2">RS5460</strain>
    </source>
</reference>
<accession>A0AAN5CBH1</accession>
<evidence type="ECO:0000313" key="1">
    <source>
        <dbReference type="EMBL" id="GMR38105.1"/>
    </source>
</evidence>
<evidence type="ECO:0000313" key="2">
    <source>
        <dbReference type="Proteomes" id="UP001328107"/>
    </source>
</evidence>
<protein>
    <submittedName>
        <fullName evidence="1">Uncharacterized protein</fullName>
    </submittedName>
</protein>
<gene>
    <name evidence="1" type="ORF">PMAYCL1PPCAC_08300</name>
</gene>
<keyword evidence="2" id="KW-1185">Reference proteome</keyword>